<proteinExistence type="predicted"/>
<dbReference type="PROSITE" id="PS50943">
    <property type="entry name" value="HTH_CROC1"/>
    <property type="match status" value="1"/>
</dbReference>
<dbReference type="eggNOG" id="COG1396">
    <property type="taxonomic scope" value="Bacteria"/>
</dbReference>
<dbReference type="OrthoDB" id="6006530at2"/>
<dbReference type="InterPro" id="IPR001387">
    <property type="entry name" value="Cro/C1-type_HTH"/>
</dbReference>
<evidence type="ECO:0000259" key="1">
    <source>
        <dbReference type="PROSITE" id="PS50943"/>
    </source>
</evidence>
<dbReference type="InterPro" id="IPR010982">
    <property type="entry name" value="Lambda_DNA-bd_dom_sf"/>
</dbReference>
<name>A8GC05_SERP5</name>
<dbReference type="CDD" id="cd00093">
    <property type="entry name" value="HTH_XRE"/>
    <property type="match status" value="1"/>
</dbReference>
<dbReference type="EMBL" id="CP000826">
    <property type="protein sequence ID" value="ABV40645.1"/>
    <property type="molecule type" value="Genomic_DNA"/>
</dbReference>
<reference evidence="2" key="1">
    <citation type="submission" date="2007-09" db="EMBL/GenBank/DDBJ databases">
        <title>Complete sequence of chromosome of Serratia proteamaculans 568.</title>
        <authorList>
            <consortium name="US DOE Joint Genome Institute"/>
            <person name="Copeland A."/>
            <person name="Lucas S."/>
            <person name="Lapidus A."/>
            <person name="Barry K."/>
            <person name="Glavina del Rio T."/>
            <person name="Dalin E."/>
            <person name="Tice H."/>
            <person name="Pitluck S."/>
            <person name="Chain P."/>
            <person name="Malfatti S."/>
            <person name="Shin M."/>
            <person name="Vergez L."/>
            <person name="Schmutz J."/>
            <person name="Larimer F."/>
            <person name="Land M."/>
            <person name="Hauser L."/>
            <person name="Kyrpides N."/>
            <person name="Kim E."/>
            <person name="Taghavi S."/>
            <person name="Newman L."/>
            <person name="Vangronsveld J."/>
            <person name="van der Lelie D."/>
            <person name="Richardson P."/>
        </authorList>
    </citation>
    <scope>NUCLEOTIDE SEQUENCE [LARGE SCALE GENOMIC DNA]</scope>
    <source>
        <strain evidence="2">568</strain>
    </source>
</reference>
<organism evidence="2">
    <name type="scientific">Serratia proteamaculans (strain 568)</name>
    <dbReference type="NCBI Taxonomy" id="399741"/>
    <lineage>
        <taxon>Bacteria</taxon>
        <taxon>Pseudomonadati</taxon>
        <taxon>Pseudomonadota</taxon>
        <taxon>Gammaproteobacteria</taxon>
        <taxon>Enterobacterales</taxon>
        <taxon>Yersiniaceae</taxon>
        <taxon>Serratia</taxon>
    </lineage>
</organism>
<dbReference type="Gene3D" id="1.10.260.40">
    <property type="entry name" value="lambda repressor-like DNA-binding domains"/>
    <property type="match status" value="1"/>
</dbReference>
<accession>A8GC05</accession>
<dbReference type="HOGENOM" id="CLU_066192_10_1_6"/>
<dbReference type="Pfam" id="PF12844">
    <property type="entry name" value="HTH_19"/>
    <property type="match status" value="1"/>
</dbReference>
<protein>
    <submittedName>
        <fullName evidence="2">Transcriptional regulator, XRE family</fullName>
    </submittedName>
</protein>
<dbReference type="KEGG" id="spe:Spro_1541"/>
<dbReference type="SMART" id="SM00530">
    <property type="entry name" value="HTH_XRE"/>
    <property type="match status" value="1"/>
</dbReference>
<evidence type="ECO:0000313" key="2">
    <source>
        <dbReference type="EMBL" id="ABV40645.1"/>
    </source>
</evidence>
<feature type="domain" description="HTH cro/C1-type" evidence="1">
    <location>
        <begin position="6"/>
        <end position="64"/>
    </location>
</feature>
<gene>
    <name evidence="2" type="ordered locus">Spro_1541</name>
</gene>
<dbReference type="SUPFAM" id="SSF47413">
    <property type="entry name" value="lambda repressor-like DNA-binding domains"/>
    <property type="match status" value="1"/>
</dbReference>
<dbReference type="GO" id="GO:0003677">
    <property type="term" value="F:DNA binding"/>
    <property type="evidence" value="ECO:0007669"/>
    <property type="project" value="InterPro"/>
</dbReference>
<dbReference type="AlphaFoldDB" id="A8GC05"/>
<sequence length="103" mass="11640">MLTKRLKEARLKAGLSQEKLGILAGIDEASASARMNQYEKGKHTPDFEMACSLAKVLGIPESYFYTKDDLMAQMILLFNHLDKNDKIEMIDIASKNVSKLIYK</sequence>